<dbReference type="Proteomes" id="UP000683360">
    <property type="component" value="Unassembled WGS sequence"/>
</dbReference>
<feature type="region of interest" description="Disordered" evidence="2">
    <location>
        <begin position="170"/>
        <end position="190"/>
    </location>
</feature>
<dbReference type="AlphaFoldDB" id="A0A8S3VJI2"/>
<dbReference type="Pfam" id="PF00653">
    <property type="entry name" value="BIR"/>
    <property type="match status" value="1"/>
</dbReference>
<dbReference type="EMBL" id="CAJPWZ010003261">
    <property type="protein sequence ID" value="CAG2255265.1"/>
    <property type="molecule type" value="Genomic_DNA"/>
</dbReference>
<dbReference type="SMART" id="SM00238">
    <property type="entry name" value="BIR"/>
    <property type="match status" value="1"/>
</dbReference>
<dbReference type="GO" id="GO:0051726">
    <property type="term" value="P:regulation of cell cycle"/>
    <property type="evidence" value="ECO:0007669"/>
    <property type="project" value="TreeGrafter"/>
</dbReference>
<dbReference type="CDD" id="cd00022">
    <property type="entry name" value="BIR"/>
    <property type="match status" value="1"/>
</dbReference>
<dbReference type="PANTHER" id="PTHR10044:SF139">
    <property type="entry name" value="DEATH-ASSOCIATED INHIBITOR OF APOPTOSIS 2"/>
    <property type="match status" value="1"/>
</dbReference>
<evidence type="ECO:0000313" key="4">
    <source>
        <dbReference type="Proteomes" id="UP000683360"/>
    </source>
</evidence>
<dbReference type="GO" id="GO:0043027">
    <property type="term" value="F:cysteine-type endopeptidase inhibitor activity involved in apoptotic process"/>
    <property type="evidence" value="ECO:0007669"/>
    <property type="project" value="TreeGrafter"/>
</dbReference>
<accession>A0A8S3VJI2</accession>
<evidence type="ECO:0000256" key="1">
    <source>
        <dbReference type="ARBA" id="ARBA00022703"/>
    </source>
</evidence>
<dbReference type="GO" id="GO:0005737">
    <property type="term" value="C:cytoplasm"/>
    <property type="evidence" value="ECO:0007669"/>
    <property type="project" value="TreeGrafter"/>
</dbReference>
<reference evidence="3" key="1">
    <citation type="submission" date="2021-03" db="EMBL/GenBank/DDBJ databases">
        <authorList>
            <person name="Bekaert M."/>
        </authorList>
    </citation>
    <scope>NUCLEOTIDE SEQUENCE</scope>
</reference>
<dbReference type="GO" id="GO:0043066">
    <property type="term" value="P:negative regulation of apoptotic process"/>
    <property type="evidence" value="ECO:0007669"/>
    <property type="project" value="TreeGrafter"/>
</dbReference>
<dbReference type="FunFam" id="1.10.1170.10:FF:000003">
    <property type="entry name" value="E3 ubiquitin-protein ligase XIAP"/>
    <property type="match status" value="1"/>
</dbReference>
<evidence type="ECO:0000256" key="2">
    <source>
        <dbReference type="SAM" id="MobiDB-lite"/>
    </source>
</evidence>
<dbReference type="OrthoDB" id="6128279at2759"/>
<dbReference type="InterPro" id="IPR001370">
    <property type="entry name" value="BIR_rpt"/>
</dbReference>
<evidence type="ECO:0000313" key="3">
    <source>
        <dbReference type="EMBL" id="CAG2255265.1"/>
    </source>
</evidence>
<gene>
    <name evidence="3" type="ORF">MEDL_66685</name>
</gene>
<keyword evidence="4" id="KW-1185">Reference proteome</keyword>
<organism evidence="3 4">
    <name type="scientific">Mytilus edulis</name>
    <name type="common">Blue mussel</name>
    <dbReference type="NCBI Taxonomy" id="6550"/>
    <lineage>
        <taxon>Eukaryota</taxon>
        <taxon>Metazoa</taxon>
        <taxon>Spiralia</taxon>
        <taxon>Lophotrochozoa</taxon>
        <taxon>Mollusca</taxon>
        <taxon>Bivalvia</taxon>
        <taxon>Autobranchia</taxon>
        <taxon>Pteriomorphia</taxon>
        <taxon>Mytilida</taxon>
        <taxon>Mytiloidea</taxon>
        <taxon>Mytilidae</taxon>
        <taxon>Mytilinae</taxon>
        <taxon>Mytilus</taxon>
    </lineage>
</organism>
<sequence>MQTNQSAYKPFDIMSDGFTGLTIDKKIEDVQPSCDQQNRDSNENITTERNNVFPTMDAMNSQITQDGLQSYHQEFKYPQFQSVDARYRSFDTWRFTHKQTPRKLSEAGYFYTGEEDTVRCHYCDGGLRNWEPKDVPWEEHARWFPFCKFVIKMKGREFIEYIKRKSEEKQRLENSTSTSSSSGLPDDIRDSPVVKQLTTIGIDEDNIRYAITEFTKEQVV</sequence>
<name>A0A8S3VJI2_MYTED</name>
<dbReference type="PANTHER" id="PTHR10044">
    <property type="entry name" value="INHIBITOR OF APOPTOSIS"/>
    <property type="match status" value="1"/>
</dbReference>
<protein>
    <submittedName>
        <fullName evidence="3">Uncharacterized protein</fullName>
    </submittedName>
</protein>
<dbReference type="PROSITE" id="PS50143">
    <property type="entry name" value="BIR_REPEAT_2"/>
    <property type="match status" value="1"/>
</dbReference>
<dbReference type="Gene3D" id="1.10.1170.10">
    <property type="entry name" value="Inhibitor Of Apoptosis Protein (2mihbC-IAP-1), Chain A"/>
    <property type="match status" value="1"/>
</dbReference>
<dbReference type="InterPro" id="IPR050784">
    <property type="entry name" value="IAP"/>
</dbReference>
<proteinExistence type="predicted"/>
<dbReference type="GO" id="GO:0005634">
    <property type="term" value="C:nucleus"/>
    <property type="evidence" value="ECO:0007669"/>
    <property type="project" value="TreeGrafter"/>
</dbReference>
<dbReference type="SUPFAM" id="SSF57924">
    <property type="entry name" value="Inhibitor of apoptosis (IAP) repeat"/>
    <property type="match status" value="1"/>
</dbReference>
<comment type="caution">
    <text evidence="3">The sequence shown here is derived from an EMBL/GenBank/DDBJ whole genome shotgun (WGS) entry which is preliminary data.</text>
</comment>
<keyword evidence="1" id="KW-0053">Apoptosis</keyword>
<dbReference type="GO" id="GO:0006915">
    <property type="term" value="P:apoptotic process"/>
    <property type="evidence" value="ECO:0007669"/>
    <property type="project" value="UniProtKB-KW"/>
</dbReference>